<feature type="compositionally biased region" description="Low complexity" evidence="1">
    <location>
        <begin position="46"/>
        <end position="66"/>
    </location>
</feature>
<organism evidence="2 3">
    <name type="scientific">Eschrichtius robustus</name>
    <name type="common">California gray whale</name>
    <name type="synonym">Eschrichtius gibbosus</name>
    <dbReference type="NCBI Taxonomy" id="9764"/>
    <lineage>
        <taxon>Eukaryota</taxon>
        <taxon>Metazoa</taxon>
        <taxon>Chordata</taxon>
        <taxon>Craniata</taxon>
        <taxon>Vertebrata</taxon>
        <taxon>Euteleostomi</taxon>
        <taxon>Mammalia</taxon>
        <taxon>Eutheria</taxon>
        <taxon>Laurasiatheria</taxon>
        <taxon>Artiodactyla</taxon>
        <taxon>Whippomorpha</taxon>
        <taxon>Cetacea</taxon>
        <taxon>Mysticeti</taxon>
        <taxon>Eschrichtiidae</taxon>
        <taxon>Eschrichtius</taxon>
    </lineage>
</organism>
<dbReference type="AlphaFoldDB" id="A0AB34GLJ9"/>
<accession>A0AB34GLJ9</accession>
<dbReference type="EMBL" id="JAIQCJ010002160">
    <property type="protein sequence ID" value="KAJ8780279.1"/>
    <property type="molecule type" value="Genomic_DNA"/>
</dbReference>
<feature type="region of interest" description="Disordered" evidence="1">
    <location>
        <begin position="1"/>
        <end position="74"/>
    </location>
</feature>
<feature type="region of interest" description="Disordered" evidence="1">
    <location>
        <begin position="88"/>
        <end position="136"/>
    </location>
</feature>
<proteinExistence type="predicted"/>
<feature type="compositionally biased region" description="Low complexity" evidence="1">
    <location>
        <begin position="18"/>
        <end position="31"/>
    </location>
</feature>
<evidence type="ECO:0000256" key="1">
    <source>
        <dbReference type="SAM" id="MobiDB-lite"/>
    </source>
</evidence>
<gene>
    <name evidence="2" type="ORF">J1605_011543</name>
</gene>
<comment type="caution">
    <text evidence="2">The sequence shown here is derived from an EMBL/GenBank/DDBJ whole genome shotgun (WGS) entry which is preliminary data.</text>
</comment>
<dbReference type="Proteomes" id="UP001159641">
    <property type="component" value="Unassembled WGS sequence"/>
</dbReference>
<evidence type="ECO:0000313" key="2">
    <source>
        <dbReference type="EMBL" id="KAJ8780279.1"/>
    </source>
</evidence>
<keyword evidence="3" id="KW-1185">Reference proteome</keyword>
<reference evidence="2 3" key="1">
    <citation type="submission" date="2022-11" db="EMBL/GenBank/DDBJ databases">
        <title>Whole genome sequence of Eschrichtius robustus ER-17-0199.</title>
        <authorList>
            <person name="Bruniche-Olsen A."/>
            <person name="Black A.N."/>
            <person name="Fields C.J."/>
            <person name="Walden K."/>
            <person name="Dewoody J.A."/>
        </authorList>
    </citation>
    <scope>NUCLEOTIDE SEQUENCE [LARGE SCALE GENOMIC DNA]</scope>
    <source>
        <strain evidence="2">ER-17-0199</strain>
        <tissue evidence="2">Blubber</tissue>
    </source>
</reference>
<evidence type="ECO:0000313" key="3">
    <source>
        <dbReference type="Proteomes" id="UP001159641"/>
    </source>
</evidence>
<name>A0AB34GLJ9_ESCRO</name>
<sequence length="136" mass="14051">MDIARSGCGRVRASSESRTGARLGLGLRAALKPGEGGRSFRDLGRQLRSSRASARTLRTRGAAGLRPPSRDLQRAAAEAAAVACGRRCRRSFPGPRPGGSARPECPGSRPLAAASGLRDGRCGAAEPGLLHPPPAF</sequence>
<protein>
    <submittedName>
        <fullName evidence="2">Uncharacterized protein</fullName>
    </submittedName>
</protein>